<evidence type="ECO:0000313" key="3">
    <source>
        <dbReference type="Proteomes" id="UP000673197"/>
    </source>
</evidence>
<dbReference type="Proteomes" id="UP000673197">
    <property type="component" value="Unassembled WGS sequence"/>
</dbReference>
<feature type="domain" description="ImpA N-terminal" evidence="1">
    <location>
        <begin position="18"/>
        <end position="126"/>
    </location>
</feature>
<gene>
    <name evidence="2" type="primary">tssA</name>
    <name evidence="2" type="ORF">JTJ32_07870</name>
</gene>
<evidence type="ECO:0000313" key="2">
    <source>
        <dbReference type="EMBL" id="MBP0945239.1"/>
    </source>
</evidence>
<dbReference type="InterPro" id="IPR010657">
    <property type="entry name" value="ImpA_N"/>
</dbReference>
<proteinExistence type="predicted"/>
<dbReference type="NCBIfam" id="TIGR03362">
    <property type="entry name" value="VI_chp_7"/>
    <property type="match status" value="1"/>
</dbReference>
<sequence length="515" mass="59706">MTHSDTLSARYLHLAKSPVSSHGYAGNDVRFSEEFETLEARLNSEQSVLGAGKVDWLKVREESEKILRDQSRDLRIASWLTWALYKVEAFPGLLAGIGMLRYLCEHHWSELYPAKHRTRIAAFAWLLVRLEKVLVDDVSIKQQLLLFQRLSGHLDGLDESLRRHLGEEAPLILPARRRLARMLQAASQNESKPTITEQVKEVATQFFSQPSVNNDKDARKALGTQQDLTQSLCAWWLRQKATDVRAFRLNRTVLWLTVDTAPACNSERITALRGLPIDRLSNYKERFEHGKYADLIVDLESSIARSPFWFDGQRRVWECLQGLNAELSMREVEVHFALFLQRVPGITELRFHDGMPFADDETQSWISTHVMPHVCPTQPELAQSNTGVQPAWNAVLNEMIQRLHKDGLKFAVRELTRHLMSATSERERFFWQFSIARLCHRAKKYELAKVQLELLDQELERKGLETWEAEAFLDISRLLYSCHDKLPPDRISRVSKDEIYRRLCKYDFETVLNKI</sequence>
<dbReference type="EMBL" id="JAFFZW010000002">
    <property type="protein sequence ID" value="MBP0945239.1"/>
    <property type="molecule type" value="Genomic_DNA"/>
</dbReference>
<dbReference type="PANTHER" id="PTHR37024:SF5">
    <property type="entry name" value="IMPA N-TERMINAL DOMAIN-CONTAINING PROTEIN"/>
    <property type="match status" value="1"/>
</dbReference>
<evidence type="ECO:0000259" key="1">
    <source>
        <dbReference type="Pfam" id="PF06812"/>
    </source>
</evidence>
<organism evidence="2 3">
    <name type="scientific">Pseudomonas alliivorans</name>
    <dbReference type="NCBI Taxonomy" id="2810613"/>
    <lineage>
        <taxon>Bacteria</taxon>
        <taxon>Pseudomonadati</taxon>
        <taxon>Pseudomonadota</taxon>
        <taxon>Gammaproteobacteria</taxon>
        <taxon>Pseudomonadales</taxon>
        <taxon>Pseudomonadaceae</taxon>
        <taxon>Pseudomonas</taxon>
    </lineage>
</organism>
<comment type="caution">
    <text evidence="2">The sequence shown here is derived from an EMBL/GenBank/DDBJ whole genome shotgun (WGS) entry which is preliminary data.</text>
</comment>
<reference evidence="2 3" key="1">
    <citation type="journal article" date="2022" name="Syst. Appl. Microbiol.">
        <title>Pseudomonas alliivorans sp. nov., a plant-pathogenic bacterium isolated from onion foliage in Georgia, USA.</title>
        <authorList>
            <person name="Zhao M."/>
            <person name="Tyson C."/>
            <person name="Chen H.C."/>
            <person name="Paudel S."/>
            <person name="Gitaitis R."/>
            <person name="Kvitko B."/>
            <person name="Dutta B."/>
        </authorList>
    </citation>
    <scope>NUCLEOTIDE SEQUENCE [LARGE SCALE GENOMIC DNA]</scope>
    <source>
        <strain evidence="2 3">20GA0068</strain>
    </source>
</reference>
<dbReference type="Pfam" id="PF16989">
    <property type="entry name" value="T6SS_VasJ"/>
    <property type="match status" value="1"/>
</dbReference>
<dbReference type="RefSeq" id="WP_210041681.1">
    <property type="nucleotide sequence ID" value="NZ_JAFFZW010000002.1"/>
</dbReference>
<dbReference type="PANTHER" id="PTHR37024">
    <property type="entry name" value="TYPE VI SECRETION SYSTEM DUF2094 AND IMPA-RELATED DOMAIN PROTEIN"/>
    <property type="match status" value="1"/>
</dbReference>
<protein>
    <submittedName>
        <fullName evidence="2">Type VI secretion system protein TssA</fullName>
    </submittedName>
</protein>
<dbReference type="Pfam" id="PF06812">
    <property type="entry name" value="ImpA_N"/>
    <property type="match status" value="1"/>
</dbReference>
<name>A0ABS4C4F0_9PSED</name>
<accession>A0ABS4C4F0</accession>
<dbReference type="InterPro" id="IPR017739">
    <property type="entry name" value="T6SS-assoc_VCA0119"/>
</dbReference>
<keyword evidence="3" id="KW-1185">Reference proteome</keyword>